<name>Q216F7_RHOPB</name>
<organism evidence="1">
    <name type="scientific">Rhodopseudomonas palustris (strain BisB18)</name>
    <dbReference type="NCBI Taxonomy" id="316056"/>
    <lineage>
        <taxon>Bacteria</taxon>
        <taxon>Pseudomonadati</taxon>
        <taxon>Pseudomonadota</taxon>
        <taxon>Alphaproteobacteria</taxon>
        <taxon>Hyphomicrobiales</taxon>
        <taxon>Nitrobacteraceae</taxon>
        <taxon>Rhodopseudomonas</taxon>
    </lineage>
</organism>
<gene>
    <name evidence="1" type="ordered locus">RPC_2175</name>
</gene>
<reference evidence="1" key="1">
    <citation type="submission" date="2006-03" db="EMBL/GenBank/DDBJ databases">
        <title>Complete sequence of Rhodopseudomonas palustris BisB18.</title>
        <authorList>
            <consortium name="US DOE Joint Genome Institute"/>
            <person name="Copeland A."/>
            <person name="Lucas S."/>
            <person name="Lapidus A."/>
            <person name="Barry K."/>
            <person name="Detter J.C."/>
            <person name="Glavina del Rio T."/>
            <person name="Hammon N."/>
            <person name="Israni S."/>
            <person name="Dalin E."/>
            <person name="Tice H."/>
            <person name="Pitluck S."/>
            <person name="Chain P."/>
            <person name="Malfatti S."/>
            <person name="Shin M."/>
            <person name="Vergez L."/>
            <person name="Schmutz J."/>
            <person name="Larimer F."/>
            <person name="Land M."/>
            <person name="Hauser L."/>
            <person name="Pelletier D.A."/>
            <person name="Kyrpides N."/>
            <person name="Anderson I."/>
            <person name="Oda Y."/>
            <person name="Harwood C.S."/>
            <person name="Richardson P."/>
        </authorList>
    </citation>
    <scope>NUCLEOTIDE SEQUENCE [LARGE SCALE GENOMIC DNA]</scope>
    <source>
        <strain evidence="1">BisB18</strain>
    </source>
</reference>
<proteinExistence type="predicted"/>
<dbReference type="eggNOG" id="ENOG50317CT">
    <property type="taxonomic scope" value="Bacteria"/>
</dbReference>
<protein>
    <submittedName>
        <fullName evidence="1">Uncharacterized protein</fullName>
    </submittedName>
</protein>
<evidence type="ECO:0000313" key="1">
    <source>
        <dbReference type="EMBL" id="ABD87729.1"/>
    </source>
</evidence>
<dbReference type="AlphaFoldDB" id="Q216F7"/>
<dbReference type="HOGENOM" id="CLU_1884169_0_0_5"/>
<accession>Q216F7</accession>
<sequence>MQRRRSKPHSFEDQIARHRGRLEAQASQLPEGPEREAVNQKIGQLQVASRMNSWLSRTAEQTDQRLDAELLPMQRPRCPKCQVRMVSVAVAPEPNGAEERVFKCLKCNESRARRSEDPLRSGAVGWLAGELRKPG</sequence>
<dbReference type="EMBL" id="CP000301">
    <property type="protein sequence ID" value="ABD87729.1"/>
    <property type="molecule type" value="Genomic_DNA"/>
</dbReference>
<dbReference type="KEGG" id="rpc:RPC_2175"/>